<gene>
    <name evidence="1" type="ORF">CASFOL_009581</name>
</gene>
<dbReference type="SUPFAM" id="SSF56672">
    <property type="entry name" value="DNA/RNA polymerases"/>
    <property type="match status" value="1"/>
</dbReference>
<dbReference type="AlphaFoldDB" id="A0ABD3E0P9"/>
<reference evidence="2" key="1">
    <citation type="journal article" date="2024" name="IScience">
        <title>Strigolactones Initiate the Formation of Haustorium-like Structures in Castilleja.</title>
        <authorList>
            <person name="Buerger M."/>
            <person name="Peterson D."/>
            <person name="Chory J."/>
        </authorList>
    </citation>
    <scope>NUCLEOTIDE SEQUENCE [LARGE SCALE GENOMIC DNA]</scope>
</reference>
<dbReference type="InterPro" id="IPR043502">
    <property type="entry name" value="DNA/RNA_pol_sf"/>
</dbReference>
<proteinExistence type="predicted"/>
<dbReference type="EMBL" id="JAVIJP010000012">
    <property type="protein sequence ID" value="KAL3646614.1"/>
    <property type="molecule type" value="Genomic_DNA"/>
</dbReference>
<evidence type="ECO:0000313" key="2">
    <source>
        <dbReference type="Proteomes" id="UP001632038"/>
    </source>
</evidence>
<name>A0ABD3E0P9_9LAMI</name>
<sequence length="357" mass="40328">MYKTVPNVIIDMIKKGEESGSSSAKEFLLLSKKLSDEEKSSLNVFGTYTLEVLLIHVLSTLFNAVESNSVIRLSTLIDRLDTTVRSQITLLMRRKFDRYWTPNGFSLPMVCKPEDWVSILPENKKPKYLSDIRGGYLKAYIRFHTNRSYCTTYNSGYFSYDVLYTRILNTTYAAPHQGLILSSHEIDPGFSVNEMNLISLSIFDLLIRYVFSSVEGYSKCNILFTLVGKDGNDITYSIVKAIPLTTLDGSAFLPTKDLFLLDNLFEELYHDYQNSGYDKQNHLSILFDTPQDMDVEVPVSQPISNKKRTYNSSITQISSSKQKGVTPFMVADIETILIEDDTGLEVQTPYAAVGGST</sequence>
<comment type="caution">
    <text evidence="1">The sequence shown here is derived from an EMBL/GenBank/DDBJ whole genome shotgun (WGS) entry which is preliminary data.</text>
</comment>
<organism evidence="1 2">
    <name type="scientific">Castilleja foliolosa</name>
    <dbReference type="NCBI Taxonomy" id="1961234"/>
    <lineage>
        <taxon>Eukaryota</taxon>
        <taxon>Viridiplantae</taxon>
        <taxon>Streptophyta</taxon>
        <taxon>Embryophyta</taxon>
        <taxon>Tracheophyta</taxon>
        <taxon>Spermatophyta</taxon>
        <taxon>Magnoliopsida</taxon>
        <taxon>eudicotyledons</taxon>
        <taxon>Gunneridae</taxon>
        <taxon>Pentapetalae</taxon>
        <taxon>asterids</taxon>
        <taxon>lamiids</taxon>
        <taxon>Lamiales</taxon>
        <taxon>Orobanchaceae</taxon>
        <taxon>Pedicularideae</taxon>
        <taxon>Castillejinae</taxon>
        <taxon>Castilleja</taxon>
    </lineage>
</organism>
<accession>A0ABD3E0P9</accession>
<evidence type="ECO:0000313" key="1">
    <source>
        <dbReference type="EMBL" id="KAL3646614.1"/>
    </source>
</evidence>
<protein>
    <submittedName>
        <fullName evidence="1">Uncharacterized protein</fullName>
    </submittedName>
</protein>
<keyword evidence="2" id="KW-1185">Reference proteome</keyword>
<dbReference type="Proteomes" id="UP001632038">
    <property type="component" value="Unassembled WGS sequence"/>
</dbReference>